<dbReference type="Gene3D" id="3.30.470.20">
    <property type="entry name" value="ATP-grasp fold, B domain"/>
    <property type="match status" value="1"/>
</dbReference>
<dbReference type="InterPro" id="IPR011761">
    <property type="entry name" value="ATP-grasp"/>
</dbReference>
<sequence>MPYRQLVRKARAAGFWVCSVWDPTFESADYLADVRAASDAFHTADFGDELAMRSELVRCARLHGVDLLYGVGRDVTHMPTHTAAAELGLAVNSPESVHVLTDKAAMRALLARHSLSPVRTRTVGDVEDVSDAVGEIGAPAVVKPVAGSGSRGVFLWEGAQSGRHWRRLAHAQSLRGPFLVEEFLRGPEFSVETLSVAGVHHVIGVTAKTLGPRPHFVEMAHHHPADVTAVQRSALEQVTTALLDAAGYRTGPAHTEVILTEAGPRIVESQARLGGDRIPRLIELATGYDIEAGVFDALLGNAPVVGPPTATATIRYLDIPVGCVTSVEGVDVATAQAGVDDVVVSVAAGDRIEATRDSRSRHGHVITVGETRAMCDARADRAAATLSILVDPPLVTAGPPAWERASRPAHAMDGDIVSA</sequence>
<accession>A0AAU4K496</accession>
<keyword evidence="7" id="KW-1185">Reference proteome</keyword>
<dbReference type="KEGG" id="whr:OG579_02775"/>
<dbReference type="SUPFAM" id="SSF56059">
    <property type="entry name" value="Glutathione synthetase ATP-binding domain-like"/>
    <property type="match status" value="1"/>
</dbReference>
<dbReference type="GO" id="GO:0005524">
    <property type="term" value="F:ATP binding"/>
    <property type="evidence" value="ECO:0007669"/>
    <property type="project" value="UniProtKB-UniRule"/>
</dbReference>
<keyword evidence="3 4" id="KW-0067">ATP-binding</keyword>
<feature type="domain" description="ATP-grasp" evidence="5">
    <location>
        <begin position="107"/>
        <end position="299"/>
    </location>
</feature>
<evidence type="ECO:0000259" key="5">
    <source>
        <dbReference type="PROSITE" id="PS50975"/>
    </source>
</evidence>
<evidence type="ECO:0000256" key="4">
    <source>
        <dbReference type="PROSITE-ProRule" id="PRU00409"/>
    </source>
</evidence>
<protein>
    <submittedName>
        <fullName evidence="6">ATP-grasp domain-containing protein</fullName>
    </submittedName>
</protein>
<dbReference type="GO" id="GO:0046872">
    <property type="term" value="F:metal ion binding"/>
    <property type="evidence" value="ECO:0007669"/>
    <property type="project" value="InterPro"/>
</dbReference>
<evidence type="ECO:0000256" key="2">
    <source>
        <dbReference type="ARBA" id="ARBA00022741"/>
    </source>
</evidence>
<dbReference type="InterPro" id="IPR052032">
    <property type="entry name" value="ATP-dep_AA_Ligase"/>
</dbReference>
<evidence type="ECO:0000256" key="3">
    <source>
        <dbReference type="ARBA" id="ARBA00022840"/>
    </source>
</evidence>
<dbReference type="Pfam" id="PF18603">
    <property type="entry name" value="LAL_C2"/>
    <property type="match status" value="1"/>
</dbReference>
<dbReference type="InterPro" id="IPR040570">
    <property type="entry name" value="LAL_C2"/>
</dbReference>
<dbReference type="GO" id="GO:0016874">
    <property type="term" value="F:ligase activity"/>
    <property type="evidence" value="ECO:0007669"/>
    <property type="project" value="UniProtKB-KW"/>
</dbReference>
<gene>
    <name evidence="6" type="ORF">OG579_02775</name>
</gene>
<dbReference type="PROSITE" id="PS50975">
    <property type="entry name" value="ATP_GRASP"/>
    <property type="match status" value="1"/>
</dbReference>
<reference evidence="6 7" key="1">
    <citation type="submission" date="2022-10" db="EMBL/GenBank/DDBJ databases">
        <title>The complete genomes of actinobacterial strains from the NBC collection.</title>
        <authorList>
            <person name="Joergensen T.S."/>
            <person name="Alvarez Arevalo M."/>
            <person name="Sterndorff E.B."/>
            <person name="Faurdal D."/>
            <person name="Vuksanovic O."/>
            <person name="Mourched A.-S."/>
            <person name="Charusanti P."/>
            <person name="Shaw S."/>
            <person name="Blin K."/>
            <person name="Weber T."/>
        </authorList>
    </citation>
    <scope>NUCLEOTIDE SEQUENCE [LARGE SCALE GENOMIC DNA]</scope>
    <source>
        <strain evidence="6 7">NBC_00319</strain>
    </source>
</reference>
<proteinExistence type="predicted"/>
<dbReference type="AlphaFoldDB" id="A0AAU4K496"/>
<dbReference type="RefSeq" id="WP_328857990.1">
    <property type="nucleotide sequence ID" value="NZ_CP108021.1"/>
</dbReference>
<dbReference type="Pfam" id="PF13535">
    <property type="entry name" value="ATP-grasp_4"/>
    <property type="match status" value="1"/>
</dbReference>
<dbReference type="Proteomes" id="UP001432128">
    <property type="component" value="Chromosome"/>
</dbReference>
<name>A0AAU4K496_9NOCA</name>
<evidence type="ECO:0000313" key="6">
    <source>
        <dbReference type="EMBL" id="WUM20773.1"/>
    </source>
</evidence>
<dbReference type="PANTHER" id="PTHR43585:SF2">
    <property type="entry name" value="ATP-GRASP ENZYME FSQD"/>
    <property type="match status" value="1"/>
</dbReference>
<dbReference type="SMART" id="SM01209">
    <property type="entry name" value="GARS_A"/>
    <property type="match status" value="1"/>
</dbReference>
<keyword evidence="2 4" id="KW-0547">Nucleotide-binding</keyword>
<evidence type="ECO:0000256" key="1">
    <source>
        <dbReference type="ARBA" id="ARBA00022598"/>
    </source>
</evidence>
<evidence type="ECO:0000313" key="7">
    <source>
        <dbReference type="Proteomes" id="UP001432128"/>
    </source>
</evidence>
<organism evidence="6 7">
    <name type="scientific">Williamsia herbipolensis</name>
    <dbReference type="NCBI Taxonomy" id="1603258"/>
    <lineage>
        <taxon>Bacteria</taxon>
        <taxon>Bacillati</taxon>
        <taxon>Actinomycetota</taxon>
        <taxon>Actinomycetes</taxon>
        <taxon>Mycobacteriales</taxon>
        <taxon>Nocardiaceae</taxon>
        <taxon>Williamsia</taxon>
    </lineage>
</organism>
<dbReference type="EMBL" id="CP108021">
    <property type="protein sequence ID" value="WUM20773.1"/>
    <property type="molecule type" value="Genomic_DNA"/>
</dbReference>
<dbReference type="PANTHER" id="PTHR43585">
    <property type="entry name" value="FUMIPYRROLE BIOSYNTHESIS PROTEIN C"/>
    <property type="match status" value="1"/>
</dbReference>
<keyword evidence="1" id="KW-0436">Ligase</keyword>